<feature type="transmembrane region" description="Helical" evidence="1">
    <location>
        <begin position="332"/>
        <end position="351"/>
    </location>
</feature>
<dbReference type="SUPFAM" id="SSF82693">
    <property type="entry name" value="Multidrug efflux transporter AcrB pore domain, PN1, PN2, PC1 and PC2 subdomains"/>
    <property type="match status" value="3"/>
</dbReference>
<protein>
    <submittedName>
        <fullName evidence="2">Multidrug transporter AcrB</fullName>
    </submittedName>
</protein>
<feature type="transmembrane region" description="Helical" evidence="1">
    <location>
        <begin position="16"/>
        <end position="36"/>
    </location>
</feature>
<feature type="transmembrane region" description="Helical" evidence="1">
    <location>
        <begin position="384"/>
        <end position="408"/>
    </location>
</feature>
<dbReference type="Pfam" id="PF00873">
    <property type="entry name" value="ACR_tran"/>
    <property type="match status" value="1"/>
</dbReference>
<dbReference type="AlphaFoldDB" id="A0A2M9FYJ4"/>
<name>A0A2M9FYJ4_9PROT</name>
<dbReference type="EMBL" id="PHIG01000043">
    <property type="protein sequence ID" value="PJK28522.1"/>
    <property type="molecule type" value="Genomic_DNA"/>
</dbReference>
<dbReference type="PRINTS" id="PR00702">
    <property type="entry name" value="ACRIFLAVINRP"/>
</dbReference>
<dbReference type="GO" id="GO:0005886">
    <property type="term" value="C:plasma membrane"/>
    <property type="evidence" value="ECO:0007669"/>
    <property type="project" value="TreeGrafter"/>
</dbReference>
<feature type="transmembrane region" description="Helical" evidence="1">
    <location>
        <begin position="461"/>
        <end position="484"/>
    </location>
</feature>
<keyword evidence="1" id="KW-0812">Transmembrane</keyword>
<dbReference type="InterPro" id="IPR001036">
    <property type="entry name" value="Acrflvin-R"/>
</dbReference>
<dbReference type="GO" id="GO:0042910">
    <property type="term" value="F:xenobiotic transmembrane transporter activity"/>
    <property type="evidence" value="ECO:0007669"/>
    <property type="project" value="TreeGrafter"/>
</dbReference>
<dbReference type="RefSeq" id="WP_109796001.1">
    <property type="nucleotide sequence ID" value="NZ_PHIG01000043.1"/>
</dbReference>
<accession>A0A2M9FYJ4</accession>
<dbReference type="Gene3D" id="3.30.70.1440">
    <property type="entry name" value="Multidrug efflux transporter AcrB pore domain"/>
    <property type="match status" value="1"/>
</dbReference>
<feature type="transmembrane region" description="Helical" evidence="1">
    <location>
        <begin position="901"/>
        <end position="922"/>
    </location>
</feature>
<dbReference type="Gene3D" id="3.30.70.1430">
    <property type="entry name" value="Multidrug efflux transporter AcrB pore domain"/>
    <property type="match status" value="2"/>
</dbReference>
<keyword evidence="1" id="KW-1133">Transmembrane helix</keyword>
<feature type="transmembrane region" description="Helical" evidence="1">
    <location>
        <begin position="358"/>
        <end position="378"/>
    </location>
</feature>
<evidence type="ECO:0000313" key="2">
    <source>
        <dbReference type="EMBL" id="PJK28522.1"/>
    </source>
</evidence>
<evidence type="ECO:0000313" key="3">
    <source>
        <dbReference type="Proteomes" id="UP000229498"/>
    </source>
</evidence>
<keyword evidence="1" id="KW-0472">Membrane</keyword>
<organism evidence="2 3">
    <name type="scientific">Minwuia thermotolerans</name>
    <dbReference type="NCBI Taxonomy" id="2056226"/>
    <lineage>
        <taxon>Bacteria</taxon>
        <taxon>Pseudomonadati</taxon>
        <taxon>Pseudomonadota</taxon>
        <taxon>Alphaproteobacteria</taxon>
        <taxon>Minwuiales</taxon>
        <taxon>Minwuiaceae</taxon>
        <taxon>Minwuia</taxon>
    </lineage>
</organism>
<dbReference type="Gene3D" id="3.30.2090.10">
    <property type="entry name" value="Multidrug efflux transporter AcrB TolC docking domain, DN and DC subdomains"/>
    <property type="match status" value="2"/>
</dbReference>
<comment type="caution">
    <text evidence="2">The sequence shown here is derived from an EMBL/GenBank/DDBJ whole genome shotgun (WGS) entry which is preliminary data.</text>
</comment>
<dbReference type="SUPFAM" id="SSF82714">
    <property type="entry name" value="Multidrug efflux transporter AcrB TolC docking domain, DN and DC subdomains"/>
    <property type="match status" value="2"/>
</dbReference>
<feature type="transmembrane region" description="Helical" evidence="1">
    <location>
        <begin position="519"/>
        <end position="540"/>
    </location>
</feature>
<proteinExistence type="predicted"/>
<feature type="transmembrane region" description="Helical" evidence="1">
    <location>
        <begin position="429"/>
        <end position="449"/>
    </location>
</feature>
<gene>
    <name evidence="2" type="ORF">CVT23_16325</name>
</gene>
<sequence length="1036" mass="109295">MSGQGGLAGLSVRRPLLAIVLNLLIIIAGIAALLGVEVRELPNIDRPVVGVRADFPGGSPETIDAEVTSVVESAVARVNGVVNVRSSSEEDNFRIRIEFRSDVDLVDAANDVREAVSRVVNRLPAGVEDLFVVKADADAYPIIDLAISSDSLPVEALTEVIENEITPAFTSIEGVADLSLFGEREKVLRVAVDPLLLASHGLSIADVSRVLQSAQLDVPAGSFSSGDQDVIVRADASVSDVAGLEALVLRGPVRLGDVAEVFFSPADPLSVVRLDGREVINVGVIRQARANTVAISRDVKRVVAALNARFPDLTIETISDDAVFIEGAIEEVLISLGFAVLIVVAVVALFIRSLGATLIPMTTIPVALIGAVAGIWLMGFSINLITLLALVIATGLVVDDSVVVLENIQRRRREGMKARAAAVLGARQVFFAVIATTAVLVSVFVPISFLPSTAGRLFSEFGFVLAVTVILSSFVALSLCPMIASRLPGLGRAPARRGPLALAGGGLAALYDKALTASLAAPLVTVTVFGLIAGSAALVFGQLGEELAPAEDRGEAKVRLQGPDGTGLDYTDRQVEQVEALFRPWVERGVVRNVFSVTGSYDLNRGQIDAALIPWEAREVGQAEIEADISPALKDIAGANVGIRRGNSLGLRGSESGINFALTGASYPRIALVADEFALAVRREIPQLDNVRIEYQSTQPQLSVLINRSRAADLGVAMEDLAATVRALVDGDEVAELTVDDRAIPVILESKTGVVTDPSDLLNLYVPAADGRLTPLSQLVTFREEGVAAELDRHGQRRAIEIRSDLPPTLSQREAVDSIRELAAERLPGDIGLLFLGEAATLEETTSDVQITYVIALVVIFLVLVAQFESLTSALIVMATVPFGVGAAVYALWLTGTTINIYSQIGVLLLVGVMAKNGILMVEFADQLRDRGASVREAAREAALIRFRAIGMTMVSTVLAGLPLILGAGPGSEARGAIGWVVFGGLGLAAVFTLLLTPAVYVLLAWMAKPRGDAAKALQAELAESERPRMAPDAAD</sequence>
<feature type="transmembrane region" description="Helical" evidence="1">
    <location>
        <begin position="943"/>
        <end position="966"/>
    </location>
</feature>
<dbReference type="OrthoDB" id="174266at2"/>
<feature type="transmembrane region" description="Helical" evidence="1">
    <location>
        <begin position="978"/>
        <end position="1006"/>
    </location>
</feature>
<dbReference type="PANTHER" id="PTHR32063:SF14">
    <property type="entry name" value="BLL4319 PROTEIN"/>
    <property type="match status" value="1"/>
</dbReference>
<reference evidence="2 3" key="1">
    <citation type="submission" date="2017-11" db="EMBL/GenBank/DDBJ databases">
        <title>Draft genome sequence of Rhizobiales bacterium SY3-13.</title>
        <authorList>
            <person name="Sun C."/>
        </authorList>
    </citation>
    <scope>NUCLEOTIDE SEQUENCE [LARGE SCALE GENOMIC DNA]</scope>
    <source>
        <strain evidence="2 3">SY3-13</strain>
    </source>
</reference>
<feature type="transmembrane region" description="Helical" evidence="1">
    <location>
        <begin position="851"/>
        <end position="868"/>
    </location>
</feature>
<feature type="transmembrane region" description="Helical" evidence="1">
    <location>
        <begin position="875"/>
        <end position="895"/>
    </location>
</feature>
<evidence type="ECO:0000256" key="1">
    <source>
        <dbReference type="SAM" id="Phobius"/>
    </source>
</evidence>
<dbReference type="Proteomes" id="UP000229498">
    <property type="component" value="Unassembled WGS sequence"/>
</dbReference>
<dbReference type="InterPro" id="IPR027463">
    <property type="entry name" value="AcrB_DN_DC_subdom"/>
</dbReference>
<keyword evidence="3" id="KW-1185">Reference proteome</keyword>
<dbReference type="Gene3D" id="1.20.1640.10">
    <property type="entry name" value="Multidrug efflux transporter AcrB transmembrane domain"/>
    <property type="match status" value="2"/>
</dbReference>
<dbReference type="Gene3D" id="3.30.70.1320">
    <property type="entry name" value="Multidrug efflux transporter AcrB pore domain like"/>
    <property type="match status" value="1"/>
</dbReference>
<dbReference type="SUPFAM" id="SSF82866">
    <property type="entry name" value="Multidrug efflux transporter AcrB transmembrane domain"/>
    <property type="match status" value="2"/>
</dbReference>
<dbReference type="PANTHER" id="PTHR32063">
    <property type="match status" value="1"/>
</dbReference>